<accession>A0A2R6Q1Q0</accession>
<reference evidence="2 3" key="1">
    <citation type="submission" date="2017-07" db="EMBL/GenBank/DDBJ databases">
        <title>An improved, manually edited Actinidia chinensis var. chinensis (kiwifruit) genome highlights the challenges associated with draft genomes and gene prediction in plants.</title>
        <authorList>
            <person name="Pilkington S."/>
            <person name="Crowhurst R."/>
            <person name="Hilario E."/>
            <person name="Nardozza S."/>
            <person name="Fraser L."/>
            <person name="Peng Y."/>
            <person name="Gunaseelan K."/>
            <person name="Simpson R."/>
            <person name="Tahir J."/>
            <person name="Deroles S."/>
            <person name="Templeton K."/>
            <person name="Luo Z."/>
            <person name="Davy M."/>
            <person name="Cheng C."/>
            <person name="Mcneilage M."/>
            <person name="Scaglione D."/>
            <person name="Liu Y."/>
            <person name="Zhang Q."/>
            <person name="Datson P."/>
            <person name="De Silva N."/>
            <person name="Gardiner S."/>
            <person name="Bassett H."/>
            <person name="Chagne D."/>
            <person name="Mccallum J."/>
            <person name="Dzierzon H."/>
            <person name="Deng C."/>
            <person name="Wang Y.-Y."/>
            <person name="Barron N."/>
            <person name="Manako K."/>
            <person name="Bowen J."/>
            <person name="Foster T."/>
            <person name="Erridge Z."/>
            <person name="Tiffin H."/>
            <person name="Waite C."/>
            <person name="Davies K."/>
            <person name="Grierson E."/>
            <person name="Laing W."/>
            <person name="Kirk R."/>
            <person name="Chen X."/>
            <person name="Wood M."/>
            <person name="Montefiori M."/>
            <person name="Brummell D."/>
            <person name="Schwinn K."/>
            <person name="Catanach A."/>
            <person name="Fullerton C."/>
            <person name="Li D."/>
            <person name="Meiyalaghan S."/>
            <person name="Nieuwenhuizen N."/>
            <person name="Read N."/>
            <person name="Prakash R."/>
            <person name="Hunter D."/>
            <person name="Zhang H."/>
            <person name="Mckenzie M."/>
            <person name="Knabel M."/>
            <person name="Harris A."/>
            <person name="Allan A."/>
            <person name="Chen A."/>
            <person name="Janssen B."/>
            <person name="Plunkett B."/>
            <person name="Dwamena C."/>
            <person name="Voogd C."/>
            <person name="Leif D."/>
            <person name="Lafferty D."/>
            <person name="Souleyre E."/>
            <person name="Varkonyi-Gasic E."/>
            <person name="Gambi F."/>
            <person name="Hanley J."/>
            <person name="Yao J.-L."/>
            <person name="Cheung J."/>
            <person name="David K."/>
            <person name="Warren B."/>
            <person name="Marsh K."/>
            <person name="Snowden K."/>
            <person name="Lin-Wang K."/>
            <person name="Brian L."/>
            <person name="Martinez-Sanchez M."/>
            <person name="Wang M."/>
            <person name="Ileperuma N."/>
            <person name="Macnee N."/>
            <person name="Campin R."/>
            <person name="Mcatee P."/>
            <person name="Drummond R."/>
            <person name="Espley R."/>
            <person name="Ireland H."/>
            <person name="Wu R."/>
            <person name="Atkinson R."/>
            <person name="Karunairetnam S."/>
            <person name="Bulley S."/>
            <person name="Chunkath S."/>
            <person name="Hanley Z."/>
            <person name="Storey R."/>
            <person name="Thrimawithana A."/>
            <person name="Thomson S."/>
            <person name="David C."/>
            <person name="Testolin R."/>
        </authorList>
    </citation>
    <scope>NUCLEOTIDE SEQUENCE [LARGE SCALE GENOMIC DNA]</scope>
    <source>
        <strain evidence="3">cv. Red5</strain>
        <tissue evidence="2">Young leaf</tissue>
    </source>
</reference>
<dbReference type="EMBL" id="NKQK01000021">
    <property type="protein sequence ID" value="PSS00325.1"/>
    <property type="molecule type" value="Genomic_DNA"/>
</dbReference>
<feature type="compositionally biased region" description="Basic and acidic residues" evidence="1">
    <location>
        <begin position="97"/>
        <end position="112"/>
    </location>
</feature>
<dbReference type="OrthoDB" id="423462at2759"/>
<feature type="compositionally biased region" description="Basic residues" evidence="1">
    <location>
        <begin position="204"/>
        <end position="214"/>
    </location>
</feature>
<dbReference type="InParanoid" id="A0A2R6Q1Q0"/>
<name>A0A2R6Q1Q0_ACTCC</name>
<evidence type="ECO:0000313" key="3">
    <source>
        <dbReference type="Proteomes" id="UP000241394"/>
    </source>
</evidence>
<feature type="compositionally biased region" description="Basic and acidic residues" evidence="1">
    <location>
        <begin position="192"/>
        <end position="203"/>
    </location>
</feature>
<proteinExistence type="predicted"/>
<dbReference type="Gramene" id="PSS00325">
    <property type="protein sequence ID" value="PSS00325"/>
    <property type="gene ID" value="CEY00_Acc24292"/>
</dbReference>
<feature type="region of interest" description="Disordered" evidence="1">
    <location>
        <begin position="128"/>
        <end position="295"/>
    </location>
</feature>
<sequence length="390" mass="46235">MKSRLKTCSRGTACNFIHCFRNPGGDYEWADLDKPPPKYWVRKMAALFGYTEESRYDNLVEQGRNSSKTMTADTDRYHSRRSRSRERDSSKSSYENYDARRSNRWERHTSGSRKSIDLDEKIYGGLNFKNNRRSKSRTHDYDYDEDWSKDRDGDRHQINPRESSNHQKKAYVLPDDYDSENRTHGTESGGHSSDEDRDRDAEHRQRRKSPRHWNKVSVSPDNSKDKRDRTHDSASREAHRDKHHRHTRKRQRQSNEGLGSIDEHNNSVKEFEDEHYPRESYSEKLEPRNVKKRHHFSRWDNSSMELSEVNFSAEVLISDGYHETTGSIKHQTSFRDSSSDESCESENLHLHSRRSQSRDSRNYSDEDLDIRDRWESDKFVLKSTGNLKGY</sequence>
<feature type="region of interest" description="Disordered" evidence="1">
    <location>
        <begin position="329"/>
        <end position="367"/>
    </location>
</feature>
<dbReference type="AlphaFoldDB" id="A0A2R6Q1Q0"/>
<evidence type="ECO:0000313" key="2">
    <source>
        <dbReference type="EMBL" id="PSS00325.1"/>
    </source>
</evidence>
<evidence type="ECO:0000256" key="1">
    <source>
        <dbReference type="SAM" id="MobiDB-lite"/>
    </source>
</evidence>
<gene>
    <name evidence="2" type="ORF">CEY00_Acc24292</name>
</gene>
<feature type="region of interest" description="Disordered" evidence="1">
    <location>
        <begin position="60"/>
        <end position="112"/>
    </location>
</feature>
<feature type="compositionally biased region" description="Basic residues" evidence="1">
    <location>
        <begin position="241"/>
        <end position="252"/>
    </location>
</feature>
<feature type="compositionally biased region" description="Polar residues" evidence="1">
    <location>
        <begin position="63"/>
        <end position="72"/>
    </location>
</feature>
<feature type="compositionally biased region" description="Basic and acidic residues" evidence="1">
    <location>
        <begin position="137"/>
        <end position="165"/>
    </location>
</feature>
<dbReference type="STRING" id="1590841.A0A2R6Q1Q0"/>
<keyword evidence="3" id="KW-1185">Reference proteome</keyword>
<feature type="compositionally biased region" description="Basic and acidic residues" evidence="1">
    <location>
        <begin position="261"/>
        <end position="289"/>
    </location>
</feature>
<dbReference type="Proteomes" id="UP000241394">
    <property type="component" value="Chromosome LG21"/>
</dbReference>
<organism evidence="2 3">
    <name type="scientific">Actinidia chinensis var. chinensis</name>
    <name type="common">Chinese soft-hair kiwi</name>
    <dbReference type="NCBI Taxonomy" id="1590841"/>
    <lineage>
        <taxon>Eukaryota</taxon>
        <taxon>Viridiplantae</taxon>
        <taxon>Streptophyta</taxon>
        <taxon>Embryophyta</taxon>
        <taxon>Tracheophyta</taxon>
        <taxon>Spermatophyta</taxon>
        <taxon>Magnoliopsida</taxon>
        <taxon>eudicotyledons</taxon>
        <taxon>Gunneridae</taxon>
        <taxon>Pentapetalae</taxon>
        <taxon>asterids</taxon>
        <taxon>Ericales</taxon>
        <taxon>Actinidiaceae</taxon>
        <taxon>Actinidia</taxon>
    </lineage>
</organism>
<protein>
    <submittedName>
        <fullName evidence="2">Zinc finger CCCH domain-containing protein</fullName>
    </submittedName>
</protein>
<reference evidence="3" key="2">
    <citation type="journal article" date="2018" name="BMC Genomics">
        <title>A manually annotated Actinidia chinensis var. chinensis (kiwifruit) genome highlights the challenges associated with draft genomes and gene prediction in plants.</title>
        <authorList>
            <person name="Pilkington S.M."/>
            <person name="Crowhurst R."/>
            <person name="Hilario E."/>
            <person name="Nardozza S."/>
            <person name="Fraser L."/>
            <person name="Peng Y."/>
            <person name="Gunaseelan K."/>
            <person name="Simpson R."/>
            <person name="Tahir J."/>
            <person name="Deroles S.C."/>
            <person name="Templeton K."/>
            <person name="Luo Z."/>
            <person name="Davy M."/>
            <person name="Cheng C."/>
            <person name="McNeilage M."/>
            <person name="Scaglione D."/>
            <person name="Liu Y."/>
            <person name="Zhang Q."/>
            <person name="Datson P."/>
            <person name="De Silva N."/>
            <person name="Gardiner S.E."/>
            <person name="Bassett H."/>
            <person name="Chagne D."/>
            <person name="McCallum J."/>
            <person name="Dzierzon H."/>
            <person name="Deng C."/>
            <person name="Wang Y.Y."/>
            <person name="Barron L."/>
            <person name="Manako K."/>
            <person name="Bowen J."/>
            <person name="Foster T.M."/>
            <person name="Erridge Z.A."/>
            <person name="Tiffin H."/>
            <person name="Waite C.N."/>
            <person name="Davies K.M."/>
            <person name="Grierson E.P."/>
            <person name="Laing W.A."/>
            <person name="Kirk R."/>
            <person name="Chen X."/>
            <person name="Wood M."/>
            <person name="Montefiori M."/>
            <person name="Brummell D.A."/>
            <person name="Schwinn K.E."/>
            <person name="Catanach A."/>
            <person name="Fullerton C."/>
            <person name="Li D."/>
            <person name="Meiyalaghan S."/>
            <person name="Nieuwenhuizen N."/>
            <person name="Read N."/>
            <person name="Prakash R."/>
            <person name="Hunter D."/>
            <person name="Zhang H."/>
            <person name="McKenzie M."/>
            <person name="Knabel M."/>
            <person name="Harris A."/>
            <person name="Allan A.C."/>
            <person name="Gleave A."/>
            <person name="Chen A."/>
            <person name="Janssen B.J."/>
            <person name="Plunkett B."/>
            <person name="Ampomah-Dwamena C."/>
            <person name="Voogd C."/>
            <person name="Leif D."/>
            <person name="Lafferty D."/>
            <person name="Souleyre E.J.F."/>
            <person name="Varkonyi-Gasic E."/>
            <person name="Gambi F."/>
            <person name="Hanley J."/>
            <person name="Yao J.L."/>
            <person name="Cheung J."/>
            <person name="David K.M."/>
            <person name="Warren B."/>
            <person name="Marsh K."/>
            <person name="Snowden K.C."/>
            <person name="Lin-Wang K."/>
            <person name="Brian L."/>
            <person name="Martinez-Sanchez M."/>
            <person name="Wang M."/>
            <person name="Ileperuma N."/>
            <person name="Macnee N."/>
            <person name="Campin R."/>
            <person name="McAtee P."/>
            <person name="Drummond R.S.M."/>
            <person name="Espley R.V."/>
            <person name="Ireland H.S."/>
            <person name="Wu R."/>
            <person name="Atkinson R.G."/>
            <person name="Karunairetnam S."/>
            <person name="Bulley S."/>
            <person name="Chunkath S."/>
            <person name="Hanley Z."/>
            <person name="Storey R."/>
            <person name="Thrimawithana A.H."/>
            <person name="Thomson S."/>
            <person name="David C."/>
            <person name="Testolin R."/>
            <person name="Huang H."/>
            <person name="Hellens R.P."/>
            <person name="Schaffer R.J."/>
        </authorList>
    </citation>
    <scope>NUCLEOTIDE SEQUENCE [LARGE SCALE GENOMIC DNA]</scope>
    <source>
        <strain evidence="3">cv. Red5</strain>
    </source>
</reference>
<feature type="compositionally biased region" description="Basic and acidic residues" evidence="1">
    <location>
        <begin position="222"/>
        <end position="240"/>
    </location>
</feature>
<comment type="caution">
    <text evidence="2">The sequence shown here is derived from an EMBL/GenBank/DDBJ whole genome shotgun (WGS) entry which is preliminary data.</text>
</comment>
<feature type="compositionally biased region" description="Basic and acidic residues" evidence="1">
    <location>
        <begin position="356"/>
        <end position="367"/>
    </location>
</feature>